<evidence type="ECO:0000313" key="1">
    <source>
        <dbReference type="EMBL" id="PIM51919.1"/>
    </source>
</evidence>
<dbReference type="Proteomes" id="UP000231501">
    <property type="component" value="Unassembled WGS sequence"/>
</dbReference>
<proteinExistence type="predicted"/>
<gene>
    <name evidence="1" type="ORF">CS062_17495</name>
</gene>
<reference evidence="1 2" key="1">
    <citation type="submission" date="2017-11" db="EMBL/GenBank/DDBJ databases">
        <title>Draft genome sequence of Mitsuaria sp. HWN-4.</title>
        <authorList>
            <person name="Gundlapally S.R."/>
        </authorList>
    </citation>
    <scope>NUCLEOTIDE SEQUENCE [LARGE SCALE GENOMIC DNA]</scope>
    <source>
        <strain evidence="1 2">HWN-4</strain>
    </source>
</reference>
<dbReference type="InterPro" id="IPR005335">
    <property type="entry name" value="Terminase_ssu"/>
</dbReference>
<dbReference type="AlphaFoldDB" id="A0A2G9C8P5"/>
<protein>
    <recommendedName>
        <fullName evidence="3">Terminase small subunit</fullName>
    </recommendedName>
</protein>
<evidence type="ECO:0008006" key="3">
    <source>
        <dbReference type="Google" id="ProtNLM"/>
    </source>
</evidence>
<organism evidence="1 2">
    <name type="scientific">Roseateles chitinivorans</name>
    <dbReference type="NCBI Taxonomy" id="2917965"/>
    <lineage>
        <taxon>Bacteria</taxon>
        <taxon>Pseudomonadati</taxon>
        <taxon>Pseudomonadota</taxon>
        <taxon>Betaproteobacteria</taxon>
        <taxon>Burkholderiales</taxon>
        <taxon>Sphaerotilaceae</taxon>
        <taxon>Roseateles</taxon>
    </lineage>
</organism>
<dbReference type="Pfam" id="PF03592">
    <property type="entry name" value="Terminase_2"/>
    <property type="match status" value="1"/>
</dbReference>
<comment type="caution">
    <text evidence="1">The sequence shown here is derived from an EMBL/GenBank/DDBJ whole genome shotgun (WGS) entry which is preliminary data.</text>
</comment>
<name>A0A2G9C8P5_9BURK</name>
<dbReference type="RefSeq" id="WP_099862883.1">
    <property type="nucleotide sequence ID" value="NZ_PEOG01000050.1"/>
</dbReference>
<keyword evidence="2" id="KW-1185">Reference proteome</keyword>
<evidence type="ECO:0000313" key="2">
    <source>
        <dbReference type="Proteomes" id="UP000231501"/>
    </source>
</evidence>
<sequence>MTRPCSPSQEAFARGVASGLSQAEAYRRAYPRSQKWKADAVHQAASRLMGVYQVSARVKELQGLAAEAAVLDKAKVLREVAMLAHSDIAGIVDENGRIKLPNELDPVTRAAVKSFKIDEDGRIEYQFWDKRASLDMAMKHLGLYELDNKQKVDPLAELLGTLKGNVVGPVAQEGKG</sequence>
<dbReference type="GO" id="GO:0051276">
    <property type="term" value="P:chromosome organization"/>
    <property type="evidence" value="ECO:0007669"/>
    <property type="project" value="InterPro"/>
</dbReference>
<accession>A0A2G9C8P5</accession>
<dbReference type="EMBL" id="PEOG01000050">
    <property type="protein sequence ID" value="PIM51919.1"/>
    <property type="molecule type" value="Genomic_DNA"/>
</dbReference>